<feature type="domain" description="DUF4982" evidence="7">
    <location>
        <begin position="628"/>
        <end position="677"/>
    </location>
</feature>
<dbReference type="PRINTS" id="PR00132">
    <property type="entry name" value="GLHYDRLASE2"/>
</dbReference>
<evidence type="ECO:0000259" key="8">
    <source>
        <dbReference type="Pfam" id="PF18565"/>
    </source>
</evidence>
<evidence type="ECO:0000256" key="1">
    <source>
        <dbReference type="ARBA" id="ARBA00007401"/>
    </source>
</evidence>
<feature type="domain" description="Glycoside hydrolase family 2 catalytic" evidence="5">
    <location>
        <begin position="274"/>
        <end position="422"/>
    </location>
</feature>
<dbReference type="InterPro" id="IPR036156">
    <property type="entry name" value="Beta-gal/glucu_dom_sf"/>
</dbReference>
<feature type="domain" description="Glycoside hydrolase family 2 immunoglobulin-like beta-sandwich" evidence="4">
    <location>
        <begin position="161"/>
        <end position="264"/>
    </location>
</feature>
<dbReference type="SUPFAM" id="SSF49785">
    <property type="entry name" value="Galactose-binding domain-like"/>
    <property type="match status" value="1"/>
</dbReference>
<dbReference type="Gene3D" id="2.60.120.260">
    <property type="entry name" value="Galactose-binding domain-like"/>
    <property type="match status" value="1"/>
</dbReference>
<evidence type="ECO:0000256" key="3">
    <source>
        <dbReference type="ARBA" id="ARBA00023295"/>
    </source>
</evidence>
<comment type="caution">
    <text evidence="9">The sequence shown here is derived from an EMBL/GenBank/DDBJ whole genome shotgun (WGS) entry which is preliminary data.</text>
</comment>
<evidence type="ECO:0000259" key="7">
    <source>
        <dbReference type="Pfam" id="PF16355"/>
    </source>
</evidence>
<evidence type="ECO:0000259" key="4">
    <source>
        <dbReference type="Pfam" id="PF00703"/>
    </source>
</evidence>
<dbReference type="InterPro" id="IPR006104">
    <property type="entry name" value="Glyco_hydro_2_N"/>
</dbReference>
<evidence type="ECO:0000313" key="9">
    <source>
        <dbReference type="EMBL" id="GID60245.1"/>
    </source>
</evidence>
<dbReference type="InterPro" id="IPR006101">
    <property type="entry name" value="Glyco_hydro_2"/>
</dbReference>
<keyword evidence="2" id="KW-0378">Hydrolase</keyword>
<dbReference type="Gene3D" id="3.20.20.80">
    <property type="entry name" value="Glycosidases"/>
    <property type="match status" value="1"/>
</dbReference>
<dbReference type="Pfam" id="PF18565">
    <property type="entry name" value="Glyco_hydro2_C5"/>
    <property type="match status" value="1"/>
</dbReference>
<protein>
    <submittedName>
        <fullName evidence="9">Beta-galactosidase</fullName>
    </submittedName>
</protein>
<dbReference type="Pfam" id="PF02837">
    <property type="entry name" value="Glyco_hydro_2_N"/>
    <property type="match status" value="1"/>
</dbReference>
<dbReference type="InterPro" id="IPR013783">
    <property type="entry name" value="Ig-like_fold"/>
</dbReference>
<organism evidence="9 10">
    <name type="scientific">Actinoplanes couchii</name>
    <dbReference type="NCBI Taxonomy" id="403638"/>
    <lineage>
        <taxon>Bacteria</taxon>
        <taxon>Bacillati</taxon>
        <taxon>Actinomycetota</taxon>
        <taxon>Actinomycetes</taxon>
        <taxon>Micromonosporales</taxon>
        <taxon>Micromonosporaceae</taxon>
        <taxon>Actinoplanes</taxon>
    </lineage>
</organism>
<dbReference type="InterPro" id="IPR008964">
    <property type="entry name" value="Invasin/intimin_cell_adhesion"/>
</dbReference>
<dbReference type="InterPro" id="IPR051913">
    <property type="entry name" value="GH2_Domain-Containing"/>
</dbReference>
<proteinExistence type="inferred from homology"/>
<dbReference type="InterPro" id="IPR006103">
    <property type="entry name" value="Glyco_hydro_2_cat"/>
</dbReference>
<evidence type="ECO:0000259" key="6">
    <source>
        <dbReference type="Pfam" id="PF02837"/>
    </source>
</evidence>
<accession>A0ABQ3XP45</accession>
<dbReference type="InterPro" id="IPR040605">
    <property type="entry name" value="Glyco_hydro2_dom5"/>
</dbReference>
<dbReference type="Gene3D" id="2.60.40.10">
    <property type="entry name" value="Immunoglobulins"/>
    <property type="match status" value="3"/>
</dbReference>
<dbReference type="Pfam" id="PF02836">
    <property type="entry name" value="Glyco_hydro_2_C"/>
    <property type="match status" value="1"/>
</dbReference>
<evidence type="ECO:0000256" key="2">
    <source>
        <dbReference type="ARBA" id="ARBA00022801"/>
    </source>
</evidence>
<gene>
    <name evidence="9" type="ORF">Aco03nite_086490</name>
</gene>
<keyword evidence="10" id="KW-1185">Reference proteome</keyword>
<dbReference type="InterPro" id="IPR006102">
    <property type="entry name" value="Ig-like_GH2"/>
</dbReference>
<evidence type="ECO:0000313" key="10">
    <source>
        <dbReference type="Proteomes" id="UP000612282"/>
    </source>
</evidence>
<evidence type="ECO:0000259" key="5">
    <source>
        <dbReference type="Pfam" id="PF02836"/>
    </source>
</evidence>
<dbReference type="InterPro" id="IPR032311">
    <property type="entry name" value="DUF4982"/>
</dbReference>
<name>A0ABQ3XP45_9ACTN</name>
<dbReference type="SUPFAM" id="SSF49303">
    <property type="entry name" value="beta-Galactosidase/glucuronidase domain"/>
    <property type="match status" value="1"/>
</dbReference>
<dbReference type="SUPFAM" id="SSF51445">
    <property type="entry name" value="(Trans)glycosidases"/>
    <property type="match status" value="1"/>
</dbReference>
<keyword evidence="3" id="KW-0326">Glycosidase</keyword>
<sequence>MIRAELTGGWTVAPRVNVFEQVRDPAVHVPVTLPHDAMIGMDRDPGADGRTGYFPGALAVEYTRTLHAAPDWAGGTVALRFDGVYRNAMVFVDDQFVAQNKGGYTPFTVELGPHLRYGQDNVIRVEARVNADSRWYSGAGIIRDVFLIVTGAVHLRRTGPIVTTPDVDAERAVVEVQAPLVSTARTTRTVQVEVELHDHTGTVLARDAAPVTITPGEGRNSRHRLYLPRPRRWSVDDPYLYRAVVRVHDQDGDLDAVSVPLGVRTLRLDPVHGLRVNDESVKLRGACVHHDNGLIGAATIGRADERRAELLKAAGFNAIRSAHNPISPAMLDACDRLGMLVVDEAFDVWTEGKTSFDGATDFPEWWERNLEAMVLRDINHPSVVMYSIGNENVETGTPLGAALSHRLTEKIRELDGTRFVTNGVNPLVTLIRQNGERLRRAADLPTGGVNELLDAADGLDAMVTSDEATRRTREALAALDVAGLNYAEARYVMENDLHPDRIIVGTETAPRRIAHNWRLVLGDPRIIGDFTWTGYDYLGEVGIGRVRFPDSDDTGFQGPFPWISAWCGDLDLTGHRRPQSYYREIVFGLRPTPYLVVERPSSRERGATQGQWSWLDAIASWTWDVPPGTVMTVEVYSPDADVELFLNGTSLGRRATEEFRAVFDVPYQPGELTAAGTAGRFTLRTAGPAARAAVHADRTTLTAGHTDLAFLTIELVDRHGVPVPDDDRDVTVTVDGTAVLQGLGSARPDPQPGREHLTFDGRALAVVRPTGPGTALVTVRAAGLPEQTVEITVIEEI</sequence>
<dbReference type="EMBL" id="BOMG01000105">
    <property type="protein sequence ID" value="GID60245.1"/>
    <property type="molecule type" value="Genomic_DNA"/>
</dbReference>
<reference evidence="9 10" key="1">
    <citation type="submission" date="2021-01" db="EMBL/GenBank/DDBJ databases">
        <title>Whole genome shotgun sequence of Actinoplanes couchii NBRC 106145.</title>
        <authorList>
            <person name="Komaki H."/>
            <person name="Tamura T."/>
        </authorList>
    </citation>
    <scope>NUCLEOTIDE SEQUENCE [LARGE SCALE GENOMIC DNA]</scope>
    <source>
        <strain evidence="9 10">NBRC 106145</strain>
    </source>
</reference>
<dbReference type="Pfam" id="PF16355">
    <property type="entry name" value="DUF4982"/>
    <property type="match status" value="1"/>
</dbReference>
<dbReference type="Proteomes" id="UP000612282">
    <property type="component" value="Unassembled WGS sequence"/>
</dbReference>
<dbReference type="PANTHER" id="PTHR42732">
    <property type="entry name" value="BETA-GALACTOSIDASE"/>
    <property type="match status" value="1"/>
</dbReference>
<feature type="domain" description="Glycoside hydrolase family 2" evidence="8">
    <location>
        <begin position="694"/>
        <end position="790"/>
    </location>
</feature>
<feature type="domain" description="Glycosyl hydrolases family 2 sugar binding" evidence="6">
    <location>
        <begin position="60"/>
        <end position="148"/>
    </location>
</feature>
<comment type="similarity">
    <text evidence="1">Belongs to the glycosyl hydrolase 2 family.</text>
</comment>
<dbReference type="Pfam" id="PF00703">
    <property type="entry name" value="Glyco_hydro_2"/>
    <property type="match status" value="1"/>
</dbReference>
<dbReference type="PANTHER" id="PTHR42732:SF1">
    <property type="entry name" value="BETA-MANNOSIDASE"/>
    <property type="match status" value="1"/>
</dbReference>
<dbReference type="InterPro" id="IPR008979">
    <property type="entry name" value="Galactose-bd-like_sf"/>
</dbReference>
<dbReference type="InterPro" id="IPR017853">
    <property type="entry name" value="GH"/>
</dbReference>
<dbReference type="SUPFAM" id="SSF49373">
    <property type="entry name" value="Invasin/intimin cell-adhesion fragments"/>
    <property type="match status" value="1"/>
</dbReference>